<proteinExistence type="predicted"/>
<dbReference type="PANTHER" id="PTHR47992">
    <property type="entry name" value="PROTEIN PHOSPHATASE"/>
    <property type="match status" value="1"/>
</dbReference>
<dbReference type="Proteomes" id="UP000603912">
    <property type="component" value="Unassembled WGS sequence"/>
</dbReference>
<reference evidence="2" key="2">
    <citation type="submission" date="2020-09" db="EMBL/GenBank/DDBJ databases">
        <authorList>
            <person name="Sun Q."/>
            <person name="Zhou Y."/>
        </authorList>
    </citation>
    <scope>NUCLEOTIDE SEQUENCE</scope>
    <source>
        <strain evidence="2">CGMCC 1.12214</strain>
    </source>
</reference>
<evidence type="ECO:0000313" key="2">
    <source>
        <dbReference type="EMBL" id="GGH20148.1"/>
    </source>
</evidence>
<dbReference type="InterPro" id="IPR001932">
    <property type="entry name" value="PPM-type_phosphatase-like_dom"/>
</dbReference>
<dbReference type="AlphaFoldDB" id="A0A917I7R7"/>
<dbReference type="EMBL" id="BMES01000002">
    <property type="protein sequence ID" value="GGH20148.1"/>
    <property type="molecule type" value="Genomic_DNA"/>
</dbReference>
<name>A0A917I7R7_9HYPH</name>
<feature type="domain" description="PPM-type phosphatase" evidence="1">
    <location>
        <begin position="7"/>
        <end position="235"/>
    </location>
</feature>
<keyword evidence="3" id="KW-1185">Reference proteome</keyword>
<dbReference type="SMART" id="SM00331">
    <property type="entry name" value="PP2C_SIG"/>
    <property type="match status" value="1"/>
</dbReference>
<protein>
    <submittedName>
        <fullName evidence="2">Protein phosphatase</fullName>
    </submittedName>
</protein>
<dbReference type="SUPFAM" id="SSF81606">
    <property type="entry name" value="PP2C-like"/>
    <property type="match status" value="1"/>
</dbReference>
<evidence type="ECO:0000313" key="3">
    <source>
        <dbReference type="Proteomes" id="UP000603912"/>
    </source>
</evidence>
<dbReference type="InterPro" id="IPR015655">
    <property type="entry name" value="PP2C"/>
</dbReference>
<dbReference type="Gene3D" id="3.60.40.10">
    <property type="entry name" value="PPM-type phosphatase domain"/>
    <property type="match status" value="1"/>
</dbReference>
<dbReference type="GO" id="GO:0004722">
    <property type="term" value="F:protein serine/threonine phosphatase activity"/>
    <property type="evidence" value="ECO:0007669"/>
    <property type="project" value="InterPro"/>
</dbReference>
<dbReference type="PROSITE" id="PS51746">
    <property type="entry name" value="PPM_2"/>
    <property type="match status" value="1"/>
</dbReference>
<gene>
    <name evidence="2" type="ORF">GCM10007036_23530</name>
</gene>
<organism evidence="2 3">
    <name type="scientific">Alsobacter metallidurans</name>
    <dbReference type="NCBI Taxonomy" id="340221"/>
    <lineage>
        <taxon>Bacteria</taxon>
        <taxon>Pseudomonadati</taxon>
        <taxon>Pseudomonadota</taxon>
        <taxon>Alphaproteobacteria</taxon>
        <taxon>Hyphomicrobiales</taxon>
        <taxon>Alsobacteraceae</taxon>
        <taxon>Alsobacter</taxon>
    </lineage>
</organism>
<reference evidence="2" key="1">
    <citation type="journal article" date="2014" name="Int. J. Syst. Evol. Microbiol.">
        <title>Complete genome sequence of Corynebacterium casei LMG S-19264T (=DSM 44701T), isolated from a smear-ripened cheese.</title>
        <authorList>
            <consortium name="US DOE Joint Genome Institute (JGI-PGF)"/>
            <person name="Walter F."/>
            <person name="Albersmeier A."/>
            <person name="Kalinowski J."/>
            <person name="Ruckert C."/>
        </authorList>
    </citation>
    <scope>NUCLEOTIDE SEQUENCE</scope>
    <source>
        <strain evidence="2">CGMCC 1.12214</strain>
    </source>
</reference>
<accession>A0A917I7R7</accession>
<dbReference type="SMART" id="SM00332">
    <property type="entry name" value="PP2Cc"/>
    <property type="match status" value="1"/>
</dbReference>
<evidence type="ECO:0000259" key="1">
    <source>
        <dbReference type="PROSITE" id="PS51746"/>
    </source>
</evidence>
<comment type="caution">
    <text evidence="2">The sequence shown here is derived from an EMBL/GenBank/DDBJ whole genome shotgun (WGS) entry which is preliminary data.</text>
</comment>
<dbReference type="InterPro" id="IPR036457">
    <property type="entry name" value="PPM-type-like_dom_sf"/>
</dbReference>
<dbReference type="RefSeq" id="WP_188517965.1">
    <property type="nucleotide sequence ID" value="NZ_BMES01000002.1"/>
</dbReference>
<dbReference type="CDD" id="cd00143">
    <property type="entry name" value="PP2Cc"/>
    <property type="match status" value="1"/>
</dbReference>
<dbReference type="Pfam" id="PF13672">
    <property type="entry name" value="PP2C_2"/>
    <property type="match status" value="1"/>
</dbReference>
<sequence length="252" mass="26270">MTLRFNSRGATHPGRVRTRNEDAYLERSDIGLWAVADGAGGHGAGDVASAAIVEALQDMPQGLSAAELLAQVRLRLDAVHERLRAAVNPDGSPVTMASTVVAAMARGNHFACLWAGDSRAYLCRDGEVTRLTRDHSLVQDMVDAGMIPLEDAPRHPKANVITRAVGAADALQLDKVAGLLEPGDTVILCSDGLHGALPSHDLAALIAKGSGPDELVAEALRNGARDNVTALMISVASDEAEPGAGDRTRPPG</sequence>